<dbReference type="AlphaFoldDB" id="A0A3G6IUW6"/>
<dbReference type="InterPro" id="IPR036425">
    <property type="entry name" value="MoaB/Mog-like_dom_sf"/>
</dbReference>
<dbReference type="EMBL" id="CP033898">
    <property type="protein sequence ID" value="AZA09482.1"/>
    <property type="molecule type" value="Genomic_DNA"/>
</dbReference>
<evidence type="ECO:0000256" key="1">
    <source>
        <dbReference type="ARBA" id="ARBA00002901"/>
    </source>
</evidence>
<dbReference type="InterPro" id="IPR036688">
    <property type="entry name" value="MoeA_C_domain_IV_sf"/>
</dbReference>
<dbReference type="UniPathway" id="UPA00344"/>
<comment type="catalytic activity">
    <reaction evidence="6">
        <text>adenylyl-molybdopterin + molybdate = Mo-molybdopterin + AMP + H(+)</text>
        <dbReference type="Rhea" id="RHEA:35047"/>
        <dbReference type="ChEBI" id="CHEBI:15378"/>
        <dbReference type="ChEBI" id="CHEBI:36264"/>
        <dbReference type="ChEBI" id="CHEBI:62727"/>
        <dbReference type="ChEBI" id="CHEBI:71302"/>
        <dbReference type="ChEBI" id="CHEBI:456215"/>
        <dbReference type="EC" id="2.10.1.1"/>
    </reaction>
</comment>
<evidence type="ECO:0000313" key="9">
    <source>
        <dbReference type="EMBL" id="AZA09482.1"/>
    </source>
</evidence>
<dbReference type="Gene3D" id="3.90.105.10">
    <property type="entry name" value="Molybdopterin biosynthesis moea protein, domain 2"/>
    <property type="match status" value="1"/>
</dbReference>
<dbReference type="Pfam" id="PF03454">
    <property type="entry name" value="MoeA_C"/>
    <property type="match status" value="1"/>
</dbReference>
<evidence type="ECO:0000256" key="3">
    <source>
        <dbReference type="ARBA" id="ARBA00010763"/>
    </source>
</evidence>
<dbReference type="PANTHER" id="PTHR10192">
    <property type="entry name" value="MOLYBDOPTERIN BIOSYNTHESIS PROTEIN"/>
    <property type="match status" value="1"/>
</dbReference>
<evidence type="ECO:0000256" key="4">
    <source>
        <dbReference type="ARBA" id="ARBA00022505"/>
    </source>
</evidence>
<dbReference type="InterPro" id="IPR001453">
    <property type="entry name" value="MoaB/Mog_dom"/>
</dbReference>
<dbReference type="Proteomes" id="UP000271426">
    <property type="component" value="Chromosome"/>
</dbReference>
<comment type="cofactor">
    <cofactor evidence="7">
        <name>Mg(2+)</name>
        <dbReference type="ChEBI" id="CHEBI:18420"/>
    </cofactor>
</comment>
<dbReference type="Pfam" id="PF00994">
    <property type="entry name" value="MoCF_biosynth"/>
    <property type="match status" value="1"/>
</dbReference>
<keyword evidence="4 7" id="KW-0500">Molybdenum</keyword>
<dbReference type="OrthoDB" id="9804758at2"/>
<dbReference type="InterPro" id="IPR005110">
    <property type="entry name" value="MoeA_linker/N"/>
</dbReference>
<comment type="function">
    <text evidence="1 7">Catalyzes the insertion of molybdate into adenylated molybdopterin with the concomitant release of AMP.</text>
</comment>
<keyword evidence="7" id="KW-0460">Magnesium</keyword>
<comment type="pathway">
    <text evidence="2 7">Cofactor biosynthesis; molybdopterin biosynthesis.</text>
</comment>
<evidence type="ECO:0000313" key="10">
    <source>
        <dbReference type="Proteomes" id="UP000271426"/>
    </source>
</evidence>
<dbReference type="InterPro" id="IPR005111">
    <property type="entry name" value="MoeA_C_domain_IV"/>
</dbReference>
<evidence type="ECO:0000259" key="8">
    <source>
        <dbReference type="SMART" id="SM00852"/>
    </source>
</evidence>
<dbReference type="KEGG" id="cpso:CPPEL_06855"/>
<feature type="domain" description="MoaB/Mog" evidence="8">
    <location>
        <begin position="191"/>
        <end position="329"/>
    </location>
</feature>
<dbReference type="GO" id="GO:0061599">
    <property type="term" value="F:molybdopterin molybdotransferase activity"/>
    <property type="evidence" value="ECO:0007669"/>
    <property type="project" value="UniProtKB-UniRule"/>
</dbReference>
<dbReference type="SUPFAM" id="SSF53218">
    <property type="entry name" value="Molybdenum cofactor biosynthesis proteins"/>
    <property type="match status" value="1"/>
</dbReference>
<sequence length="419" mass="43949">MSCEHASFDRSVDEHRAAVIDGLEPLPTQHIPVAAAAGRVLACDVQAQLAVPPFSNSAMDGFLVHRGDLRGEAPWEFPVVADVPAGAVAPAFGRGEALRIMTGAACGEQCEDYVVIPVEDTGAFPAQREMPKRVQVHAARPERSHIRRRGEDAAQGEVVLEAGTELDAGAIAALTSIGVLEVEVHALPSVCVLSSGDELAAAGSLPGPGQIPDSNRPMIAEACRRMGLSVTQRHVDDDPQAFEQALAEAAATADVLITTGGVSAGAFDVVKEVLGSSMWFGHVAMQPGKPQGAGIYHSGKRRTVVLCLPGNPVSAYVSFLLFARPVLQRLRGVGPKRCLELLSVQAQSAAPLPANGAREQFIPASLQMDTQLVATPRLAKGVGSHRVASLADVRGVIRRAPNHSAVDVGDTVDVILFDL</sequence>
<keyword evidence="7 9" id="KW-0808">Transferase</keyword>
<dbReference type="CDD" id="cd00887">
    <property type="entry name" value="MoeA"/>
    <property type="match status" value="1"/>
</dbReference>
<dbReference type="NCBIfam" id="NF045515">
    <property type="entry name" value="Glp_gephyrin"/>
    <property type="match status" value="1"/>
</dbReference>
<dbReference type="Gene3D" id="2.40.340.10">
    <property type="entry name" value="MoeA, C-terminal, domain IV"/>
    <property type="match status" value="1"/>
</dbReference>
<dbReference type="GO" id="GO:0006777">
    <property type="term" value="P:Mo-molybdopterin cofactor biosynthetic process"/>
    <property type="evidence" value="ECO:0007669"/>
    <property type="project" value="UniProtKB-UniRule"/>
</dbReference>
<keyword evidence="7" id="KW-0479">Metal-binding</keyword>
<comment type="similarity">
    <text evidence="3 7">Belongs to the MoeA family.</text>
</comment>
<dbReference type="EC" id="2.10.1.1" evidence="7"/>
<dbReference type="InterPro" id="IPR036135">
    <property type="entry name" value="MoeA_linker/N_sf"/>
</dbReference>
<dbReference type="PANTHER" id="PTHR10192:SF5">
    <property type="entry name" value="GEPHYRIN"/>
    <property type="match status" value="1"/>
</dbReference>
<evidence type="ECO:0000256" key="2">
    <source>
        <dbReference type="ARBA" id="ARBA00005046"/>
    </source>
</evidence>
<dbReference type="SMART" id="SM00852">
    <property type="entry name" value="MoCF_biosynth"/>
    <property type="match status" value="1"/>
</dbReference>
<keyword evidence="5 7" id="KW-0501">Molybdenum cofactor biosynthesis</keyword>
<name>A0A3G6IUW6_9CORY</name>
<dbReference type="Gene3D" id="3.40.980.10">
    <property type="entry name" value="MoaB/Mog-like domain"/>
    <property type="match status" value="1"/>
</dbReference>
<dbReference type="RefSeq" id="WP_123960402.1">
    <property type="nucleotide sequence ID" value="NZ_CP033898.1"/>
</dbReference>
<dbReference type="SUPFAM" id="SSF63882">
    <property type="entry name" value="MoeA N-terminal region -like"/>
    <property type="match status" value="1"/>
</dbReference>
<dbReference type="GO" id="GO:0005829">
    <property type="term" value="C:cytosol"/>
    <property type="evidence" value="ECO:0007669"/>
    <property type="project" value="TreeGrafter"/>
</dbReference>
<evidence type="ECO:0000256" key="7">
    <source>
        <dbReference type="RuleBase" id="RU365090"/>
    </source>
</evidence>
<dbReference type="Gene3D" id="2.170.190.11">
    <property type="entry name" value="Molybdopterin biosynthesis moea protein, domain 3"/>
    <property type="match status" value="1"/>
</dbReference>
<reference evidence="9 10" key="1">
    <citation type="submission" date="2018-11" db="EMBL/GenBank/DDBJ databases">
        <authorList>
            <person name="Kleinhagauer T."/>
            <person name="Glaeser S.P."/>
            <person name="Spergser J."/>
            <person name="Ruckert C."/>
            <person name="Kaempfer P."/>
            <person name="Busse H.-J."/>
        </authorList>
    </citation>
    <scope>NUCLEOTIDE SEQUENCE [LARGE SCALE GENOMIC DNA]</scope>
    <source>
        <strain evidence="9 10">812CH</strain>
    </source>
</reference>
<organism evidence="9 10">
    <name type="scientific">Corynebacterium pseudopelargi</name>
    <dbReference type="NCBI Taxonomy" id="2080757"/>
    <lineage>
        <taxon>Bacteria</taxon>
        <taxon>Bacillati</taxon>
        <taxon>Actinomycetota</taxon>
        <taxon>Actinomycetes</taxon>
        <taxon>Mycobacteriales</taxon>
        <taxon>Corynebacteriaceae</taxon>
        <taxon>Corynebacterium</taxon>
    </lineage>
</organism>
<dbReference type="InterPro" id="IPR038987">
    <property type="entry name" value="MoeA-like"/>
</dbReference>
<keyword evidence="10" id="KW-1185">Reference proteome</keyword>
<protein>
    <recommendedName>
        <fullName evidence="7">Molybdopterin molybdenumtransferase</fullName>
        <ecNumber evidence="7">2.10.1.1</ecNumber>
    </recommendedName>
</protein>
<proteinExistence type="inferred from homology"/>
<dbReference type="SUPFAM" id="SSF63867">
    <property type="entry name" value="MoeA C-terminal domain-like"/>
    <property type="match status" value="1"/>
</dbReference>
<evidence type="ECO:0000256" key="6">
    <source>
        <dbReference type="ARBA" id="ARBA00047317"/>
    </source>
</evidence>
<accession>A0A3G6IUW6</accession>
<evidence type="ECO:0000256" key="5">
    <source>
        <dbReference type="ARBA" id="ARBA00023150"/>
    </source>
</evidence>
<dbReference type="NCBIfam" id="TIGR00177">
    <property type="entry name" value="molyb_syn"/>
    <property type="match status" value="1"/>
</dbReference>
<dbReference type="Pfam" id="PF03453">
    <property type="entry name" value="MoeA_N"/>
    <property type="match status" value="1"/>
</dbReference>
<dbReference type="GO" id="GO:0046872">
    <property type="term" value="F:metal ion binding"/>
    <property type="evidence" value="ECO:0007669"/>
    <property type="project" value="UniProtKB-UniRule"/>
</dbReference>
<gene>
    <name evidence="9" type="primary">moeA1</name>
    <name evidence="9" type="ORF">CPPEL_06855</name>
</gene>